<gene>
    <name evidence="12" type="primary">ctaA</name>
    <name evidence="13" type="ORF">QO010_000954</name>
</gene>
<reference evidence="13 14" key="1">
    <citation type="submission" date="2023-07" db="EMBL/GenBank/DDBJ databases">
        <title>Genomic Encyclopedia of Type Strains, Phase IV (KMG-IV): sequencing the most valuable type-strain genomes for metagenomic binning, comparative biology and taxonomic classification.</title>
        <authorList>
            <person name="Goeker M."/>
        </authorList>
    </citation>
    <scope>NUCLEOTIDE SEQUENCE [LARGE SCALE GENOMIC DNA]</scope>
    <source>
        <strain evidence="13 14">DSM 18695</strain>
    </source>
</reference>
<dbReference type="InterPro" id="IPR003780">
    <property type="entry name" value="COX15/CtaA_fam"/>
</dbReference>
<feature type="transmembrane region" description="Helical" evidence="12">
    <location>
        <begin position="161"/>
        <end position="183"/>
    </location>
</feature>
<comment type="similarity">
    <text evidence="12">Belongs to the COX15/CtaA family. Type 2 subfamily.</text>
</comment>
<keyword evidence="5 12" id="KW-1133">Transmembrane helix</keyword>
<dbReference type="Proteomes" id="UP001228905">
    <property type="component" value="Unassembled WGS sequence"/>
</dbReference>
<feature type="transmembrane region" description="Helical" evidence="12">
    <location>
        <begin position="262"/>
        <end position="279"/>
    </location>
</feature>
<keyword evidence="4 12" id="KW-0479">Metal-binding</keyword>
<comment type="subunit">
    <text evidence="12">Interacts with CtaB.</text>
</comment>
<organism evidence="13 14">
    <name type="scientific">Caulobacter ginsengisoli</name>
    <dbReference type="NCBI Taxonomy" id="400775"/>
    <lineage>
        <taxon>Bacteria</taxon>
        <taxon>Pseudomonadati</taxon>
        <taxon>Pseudomonadota</taxon>
        <taxon>Alphaproteobacteria</taxon>
        <taxon>Caulobacterales</taxon>
        <taxon>Caulobacteraceae</taxon>
        <taxon>Caulobacter</taxon>
    </lineage>
</organism>
<evidence type="ECO:0000256" key="9">
    <source>
        <dbReference type="ARBA" id="ARBA00023136"/>
    </source>
</evidence>
<dbReference type="EMBL" id="JAUSVS010000001">
    <property type="protein sequence ID" value="MDQ0463206.1"/>
    <property type="molecule type" value="Genomic_DNA"/>
</dbReference>
<feature type="transmembrane region" description="Helical" evidence="12">
    <location>
        <begin position="98"/>
        <end position="117"/>
    </location>
</feature>
<evidence type="ECO:0000313" key="14">
    <source>
        <dbReference type="Proteomes" id="UP001228905"/>
    </source>
</evidence>
<evidence type="ECO:0000313" key="13">
    <source>
        <dbReference type="EMBL" id="MDQ0463206.1"/>
    </source>
</evidence>
<comment type="cofactor">
    <cofactor evidence="1 12">
        <name>heme b</name>
        <dbReference type="ChEBI" id="CHEBI:60344"/>
    </cofactor>
</comment>
<comment type="catalytic activity">
    <reaction evidence="11">
        <text>Fe(II)-heme o + 2 A + H2O = Fe(II)-heme a + 2 AH2</text>
        <dbReference type="Rhea" id="RHEA:63388"/>
        <dbReference type="ChEBI" id="CHEBI:13193"/>
        <dbReference type="ChEBI" id="CHEBI:15377"/>
        <dbReference type="ChEBI" id="CHEBI:17499"/>
        <dbReference type="ChEBI" id="CHEBI:60530"/>
        <dbReference type="ChEBI" id="CHEBI:61715"/>
        <dbReference type="EC" id="1.17.99.9"/>
    </reaction>
    <physiologicalReaction direction="left-to-right" evidence="11">
        <dbReference type="Rhea" id="RHEA:63389"/>
    </physiologicalReaction>
</comment>
<comment type="caution">
    <text evidence="13">The sequence shown here is derived from an EMBL/GenBank/DDBJ whole genome shotgun (WGS) entry which is preliminary data.</text>
</comment>
<comment type="function">
    <text evidence="12">Catalyzes the conversion of heme O to heme A by two successive hydroxylations of the methyl group at C8. The first hydroxylation forms heme I, the second hydroxylation results in an unstable dihydroxymethyl group, which spontaneously dehydrates, resulting in the formyl group of heme A.</text>
</comment>
<dbReference type="PANTHER" id="PTHR23289:SF2">
    <property type="entry name" value="CYTOCHROME C OXIDASE ASSEMBLY PROTEIN COX15 HOMOLOG"/>
    <property type="match status" value="1"/>
</dbReference>
<evidence type="ECO:0000256" key="12">
    <source>
        <dbReference type="HAMAP-Rule" id="MF_01665"/>
    </source>
</evidence>
<comment type="subcellular location">
    <subcellularLocation>
        <location evidence="12">Cell membrane</location>
        <topology evidence="12">Multi-pass membrane protein</topology>
    </subcellularLocation>
    <subcellularLocation>
        <location evidence="2">Membrane</location>
        <topology evidence="2">Multi-pass membrane protein</topology>
    </subcellularLocation>
</comment>
<evidence type="ECO:0000256" key="8">
    <source>
        <dbReference type="ARBA" id="ARBA00023133"/>
    </source>
</evidence>
<evidence type="ECO:0000256" key="10">
    <source>
        <dbReference type="ARBA" id="ARBA00044501"/>
    </source>
</evidence>
<evidence type="ECO:0000256" key="7">
    <source>
        <dbReference type="ARBA" id="ARBA00023004"/>
    </source>
</evidence>
<dbReference type="Pfam" id="PF02628">
    <property type="entry name" value="COX15-CtaA"/>
    <property type="match status" value="1"/>
</dbReference>
<accession>A0ABU0IMG3</accession>
<dbReference type="RefSeq" id="WP_307346681.1">
    <property type="nucleotide sequence ID" value="NZ_JAUSVS010000001.1"/>
</dbReference>
<evidence type="ECO:0000256" key="1">
    <source>
        <dbReference type="ARBA" id="ARBA00001970"/>
    </source>
</evidence>
<protein>
    <recommendedName>
        <fullName evidence="12">Heme A synthase</fullName>
        <shortName evidence="12">HAS</shortName>
        <ecNumber evidence="12">1.17.99.9</ecNumber>
    </recommendedName>
    <alternativeName>
        <fullName evidence="12">Cytochrome aa3-controlling protein</fullName>
    </alternativeName>
</protein>
<evidence type="ECO:0000256" key="6">
    <source>
        <dbReference type="ARBA" id="ARBA00023002"/>
    </source>
</evidence>
<proteinExistence type="inferred from homology"/>
<feature type="transmembrane region" description="Helical" evidence="12">
    <location>
        <begin position="324"/>
        <end position="340"/>
    </location>
</feature>
<evidence type="ECO:0000256" key="3">
    <source>
        <dbReference type="ARBA" id="ARBA00022692"/>
    </source>
</evidence>
<feature type="transmembrane region" description="Helical" evidence="12">
    <location>
        <begin position="195"/>
        <end position="217"/>
    </location>
</feature>
<keyword evidence="6 12" id="KW-0560">Oxidoreductase</keyword>
<keyword evidence="7 12" id="KW-0408">Iron</keyword>
<keyword evidence="14" id="KW-1185">Reference proteome</keyword>
<feature type="transmembrane region" description="Helical" evidence="12">
    <location>
        <begin position="12"/>
        <end position="33"/>
    </location>
</feature>
<feature type="transmembrane region" description="Helical" evidence="12">
    <location>
        <begin position="291"/>
        <end position="318"/>
    </location>
</feature>
<keyword evidence="3 12" id="KW-0812">Transmembrane</keyword>
<keyword evidence="8 12" id="KW-0350">Heme biosynthesis</keyword>
<keyword evidence="9 12" id="KW-0472">Membrane</keyword>
<evidence type="ECO:0000256" key="2">
    <source>
        <dbReference type="ARBA" id="ARBA00004141"/>
    </source>
</evidence>
<evidence type="ECO:0000256" key="5">
    <source>
        <dbReference type="ARBA" id="ARBA00022989"/>
    </source>
</evidence>
<feature type="transmembrane region" description="Helical" evidence="12">
    <location>
        <begin position="124"/>
        <end position="146"/>
    </location>
</feature>
<feature type="binding site" description="axial binding residue" evidence="12">
    <location>
        <position position="260"/>
    </location>
    <ligand>
        <name>heme</name>
        <dbReference type="ChEBI" id="CHEBI:30413"/>
    </ligand>
    <ligandPart>
        <name>Fe</name>
        <dbReference type="ChEBI" id="CHEBI:18248"/>
    </ligandPart>
</feature>
<sequence>MTSFLRSDRSNAVALWLFGVALLVMAMVVVGGATRLTGSGLSITEWRPISGALPPMSDHDWQVEFSRYRQIPQFALVNPTMTLEAFKGIYWWEWTHRLLGRLVGVAFAVPFIFFLVRRMIPRRLILPCVGLFAMGGLQGLVGWWMVASGLVHRVYVAPERLAIHLGLAFILFILLIWTGLEALSGKARQSQPTRWRVWSLVFLGGVLLQCLLGALVAGNHAGQVYNDWPLMNGDLWPADYAGKTFWATIAHNAASVQLHHRLGAYLLLAAGLTLAWRGWGSRYLAPQARSLALAVGAGVTVQALLGIATLLAVTPLWLAMPHQIMALIVLALATGFAWRVRRL</sequence>
<evidence type="ECO:0000256" key="11">
    <source>
        <dbReference type="ARBA" id="ARBA00048044"/>
    </source>
</evidence>
<keyword evidence="12" id="KW-1003">Cell membrane</keyword>
<feature type="binding site" description="axial binding residue" evidence="12">
    <location>
        <position position="322"/>
    </location>
    <ligand>
        <name>heme</name>
        <dbReference type="ChEBI" id="CHEBI:30413"/>
    </ligand>
    <ligandPart>
        <name>Fe</name>
        <dbReference type="ChEBI" id="CHEBI:18248"/>
    </ligandPart>
</feature>
<dbReference type="EC" id="1.17.99.9" evidence="12"/>
<name>A0ABU0IMG3_9CAUL</name>
<evidence type="ECO:0000256" key="4">
    <source>
        <dbReference type="ARBA" id="ARBA00022723"/>
    </source>
</evidence>
<dbReference type="HAMAP" id="MF_01665">
    <property type="entry name" value="HemeA_synth_type2"/>
    <property type="match status" value="1"/>
</dbReference>
<dbReference type="InterPro" id="IPR023754">
    <property type="entry name" value="HemeA_Synthase_type2"/>
</dbReference>
<comment type="pathway">
    <text evidence="10 12">Porphyrin-containing compound metabolism; heme A biosynthesis; heme A from heme O: step 1/1.</text>
</comment>
<dbReference type="PANTHER" id="PTHR23289">
    <property type="entry name" value="CYTOCHROME C OXIDASE ASSEMBLY PROTEIN COX15"/>
    <property type="match status" value="1"/>
</dbReference>